<gene>
    <name evidence="2" type="ORF">B5807_02400</name>
</gene>
<dbReference type="InterPro" id="IPR053228">
    <property type="entry name" value="Stereospecific_Lipase"/>
</dbReference>
<evidence type="ECO:0000313" key="3">
    <source>
        <dbReference type="Proteomes" id="UP000193240"/>
    </source>
</evidence>
<dbReference type="OMA" id="FMAVSGD"/>
<dbReference type="InterPro" id="IPR029058">
    <property type="entry name" value="AB_hydrolase_fold"/>
</dbReference>
<dbReference type="PANTHER" id="PTHR37574:SF1">
    <property type="entry name" value="LIPASE B"/>
    <property type="match status" value="1"/>
</dbReference>
<name>A0A1Y2M9R5_EPING</name>
<evidence type="ECO:0008006" key="4">
    <source>
        <dbReference type="Google" id="ProtNLM"/>
    </source>
</evidence>
<evidence type="ECO:0000313" key="2">
    <source>
        <dbReference type="EMBL" id="OSS52752.1"/>
    </source>
</evidence>
<feature type="chain" id="PRO_5013322494" description="Lipase B" evidence="1">
    <location>
        <begin position="19"/>
        <end position="495"/>
    </location>
</feature>
<reference evidence="2 3" key="1">
    <citation type="journal article" date="2017" name="Genome Announc.">
        <title>Genome sequence of the saprophytic ascomycete Epicoccum nigrum ICMP 19927 strain isolated from New Zealand.</title>
        <authorList>
            <person name="Fokin M."/>
            <person name="Fleetwood D."/>
            <person name="Weir B.S."/>
            <person name="Villas-Boas S.G."/>
        </authorList>
    </citation>
    <scope>NUCLEOTIDE SEQUENCE [LARGE SCALE GENOMIC DNA]</scope>
    <source>
        <strain evidence="2 3">ICMP 19927</strain>
    </source>
</reference>
<sequence>MRASTSLAALSLISFSFAAPAPAPVAVSIPEVTSAPTAEEIVTATVEERQLLSGLVGGVGGVVGGVVGLVGGLLKAVDNAVASGDAQAVSSLLVQIQPTATPTAISQVLAGQKSVWASPTRTDFYGAIATQVANGLGPLLDGTLSTLLEGFFPVGENSIDNKNKPIDGLYPRKPSTTDAPYSVPEAQLRAAIYIPPGFTYGKKTPVLFVPGTASYGGTNFANNLRKLLTGVPYADPVWVNVPNAMLEDAQDNSEYVAYAINYISAISGSVAKPKKMAVISWSQGGLDTQWVLKYWPSTRQIVQDFLPVSPDFHGTILGNALCLNAGQDLNFPCAPSLIQQERTSNYVQQLRKNGGDKAFVPTTTFYTAFDEVVEPMQGNAASAYLPSGGPDAPATNNEVQTVCALQPGGSFYGHAGVLFNPLTYALIVDALTHPGTTGQVSRIDRQSVCANFAAPGLDLDDVLATTGLIAVAGPGLLAYPHKIITEPPLKGYATY</sequence>
<dbReference type="Gene3D" id="3.40.50.1820">
    <property type="entry name" value="alpha/beta hydrolase"/>
    <property type="match status" value="1"/>
</dbReference>
<feature type="signal peptide" evidence="1">
    <location>
        <begin position="1"/>
        <end position="18"/>
    </location>
</feature>
<evidence type="ECO:0000256" key="1">
    <source>
        <dbReference type="SAM" id="SignalP"/>
    </source>
</evidence>
<keyword evidence="1" id="KW-0732">Signal</keyword>
<dbReference type="STRING" id="105696.A0A1Y2M9R5"/>
<dbReference type="PANTHER" id="PTHR37574">
    <property type="entry name" value="LIPASE B"/>
    <property type="match status" value="1"/>
</dbReference>
<organism evidence="2 3">
    <name type="scientific">Epicoccum nigrum</name>
    <name type="common">Soil fungus</name>
    <name type="synonym">Epicoccum purpurascens</name>
    <dbReference type="NCBI Taxonomy" id="105696"/>
    <lineage>
        <taxon>Eukaryota</taxon>
        <taxon>Fungi</taxon>
        <taxon>Dikarya</taxon>
        <taxon>Ascomycota</taxon>
        <taxon>Pezizomycotina</taxon>
        <taxon>Dothideomycetes</taxon>
        <taxon>Pleosporomycetidae</taxon>
        <taxon>Pleosporales</taxon>
        <taxon>Pleosporineae</taxon>
        <taxon>Didymellaceae</taxon>
        <taxon>Epicoccum</taxon>
    </lineage>
</organism>
<dbReference type="EMBL" id="KZ107839">
    <property type="protein sequence ID" value="OSS52752.1"/>
    <property type="molecule type" value="Genomic_DNA"/>
</dbReference>
<dbReference type="AlphaFoldDB" id="A0A1Y2M9R5"/>
<proteinExistence type="predicted"/>
<dbReference type="Proteomes" id="UP000193240">
    <property type="component" value="Unassembled WGS sequence"/>
</dbReference>
<keyword evidence="3" id="KW-1185">Reference proteome</keyword>
<dbReference type="SMR" id="A0A1Y2M9R5"/>
<dbReference type="InParanoid" id="A0A1Y2M9R5"/>
<protein>
    <recommendedName>
        <fullName evidence="4">Lipase B</fullName>
    </recommendedName>
</protein>
<accession>A0A1Y2M9R5</accession>
<dbReference type="SUPFAM" id="SSF53474">
    <property type="entry name" value="alpha/beta-Hydrolases"/>
    <property type="match status" value="1"/>
</dbReference>